<evidence type="ECO:0000256" key="1">
    <source>
        <dbReference type="ARBA" id="ARBA00001974"/>
    </source>
</evidence>
<dbReference type="PhylomeDB" id="A0A0G4HQW4"/>
<sequence length="582" mass="62561">MGKKIVIVGGVAGGASAAARARRLDEHASIVIFEKGPDPSFANCGMPYFIGGEITDRSKLSVQTPASLKARLNLDVRVHTEVLSINRQAKTVQWKNLVSGDTGTEPYDALVLSMGAQPFKPPIPGIEREGNLTLRNLEDMDRIVERMKSIGAKTACVCGAGFIGVEMAEQLQHLGMDVSLVEALPQVMPPLDEEMAHRVQTELERGGVRVFVNNPVQAFEDPIQKENGSSKGSDVILKETDPETGKPRRIPADVVILGLGVRPDSKLASDAGLKVGGRGGVIVDSSMQTSDASIWAVGDAVEVQNPVLGGSYMVALAGPANRQGRIAADRICRMEATRDYPGTFGTSVVRAFKLTAACTGMNERTLKSAEKPYKAVHIHPNSHAGYYPGAAPVHFKLLFNPQDGKIWGAQAVGEDGVEKRIDVVATALKAGMTVDDLAELELCYAPPFGSAKDPVNFAGMVAQNMMNGLCDFVTWQEFMKEAEDPNAIVIDVRGAQEIKDAGGTPHPKAINIPVDSLREEIAKGRLEKERKEGKKIILTCATGQRGYYAYRILAQSGFENLTNLAGAWKTWVAHAKTLQAPV</sequence>
<dbReference type="InterPro" id="IPR001763">
    <property type="entry name" value="Rhodanese-like_dom"/>
</dbReference>
<comment type="similarity">
    <text evidence="2">Belongs to the class-III pyridine nucleotide-disulfide oxidoreductase family.</text>
</comment>
<dbReference type="PRINTS" id="PR00411">
    <property type="entry name" value="PNDRDTASEI"/>
</dbReference>
<evidence type="ECO:0000256" key="2">
    <source>
        <dbReference type="ARBA" id="ARBA00009130"/>
    </source>
</evidence>
<keyword evidence="5" id="KW-0560">Oxidoreductase</keyword>
<dbReference type="InterPro" id="IPR016156">
    <property type="entry name" value="FAD/NAD-linked_Rdtase_dimer_sf"/>
</dbReference>
<evidence type="ECO:0000256" key="5">
    <source>
        <dbReference type="ARBA" id="ARBA00023002"/>
    </source>
</evidence>
<feature type="region of interest" description="Disordered" evidence="7">
    <location>
        <begin position="222"/>
        <end position="248"/>
    </location>
</feature>
<evidence type="ECO:0000256" key="3">
    <source>
        <dbReference type="ARBA" id="ARBA00022630"/>
    </source>
</evidence>
<proteinExistence type="inferred from homology"/>
<dbReference type="Pfam" id="PF00581">
    <property type="entry name" value="Rhodanese"/>
    <property type="match status" value="1"/>
</dbReference>
<organism evidence="9">
    <name type="scientific">Chromera velia CCMP2878</name>
    <dbReference type="NCBI Taxonomy" id="1169474"/>
    <lineage>
        <taxon>Eukaryota</taxon>
        <taxon>Sar</taxon>
        <taxon>Alveolata</taxon>
        <taxon>Colpodellida</taxon>
        <taxon>Chromeraceae</taxon>
        <taxon>Chromera</taxon>
    </lineage>
</organism>
<dbReference type="EMBL" id="CDMZ01003521">
    <property type="protein sequence ID" value="CEM46683.1"/>
    <property type="molecule type" value="Genomic_DNA"/>
</dbReference>
<dbReference type="SUPFAM" id="SSF51905">
    <property type="entry name" value="FAD/NAD(P)-binding domain"/>
    <property type="match status" value="1"/>
</dbReference>
<accession>A0A0G4HQW4</accession>
<dbReference type="SMART" id="SM00450">
    <property type="entry name" value="RHOD"/>
    <property type="match status" value="1"/>
</dbReference>
<dbReference type="Gene3D" id="3.40.250.10">
    <property type="entry name" value="Rhodanese-like domain"/>
    <property type="match status" value="1"/>
</dbReference>
<dbReference type="SUPFAM" id="SSF55424">
    <property type="entry name" value="FAD/NAD-linked reductases, dimerisation (C-terminal) domain"/>
    <property type="match status" value="1"/>
</dbReference>
<dbReference type="InterPro" id="IPR036188">
    <property type="entry name" value="FAD/NAD-bd_sf"/>
</dbReference>
<evidence type="ECO:0000313" key="9">
    <source>
        <dbReference type="EMBL" id="CEM46683.1"/>
    </source>
</evidence>
<dbReference type="Pfam" id="PF02852">
    <property type="entry name" value="Pyr_redox_dim"/>
    <property type="match status" value="1"/>
</dbReference>
<dbReference type="InterPro" id="IPR004099">
    <property type="entry name" value="Pyr_nucl-diS_OxRdtase_dimer"/>
</dbReference>
<evidence type="ECO:0000256" key="6">
    <source>
        <dbReference type="ARBA" id="ARBA00023284"/>
    </source>
</evidence>
<keyword evidence="3" id="KW-0285">Flavoprotein</keyword>
<dbReference type="PROSITE" id="PS50206">
    <property type="entry name" value="RHODANESE_3"/>
    <property type="match status" value="1"/>
</dbReference>
<evidence type="ECO:0000259" key="8">
    <source>
        <dbReference type="PROSITE" id="PS50206"/>
    </source>
</evidence>
<evidence type="ECO:0000256" key="7">
    <source>
        <dbReference type="SAM" id="MobiDB-lite"/>
    </source>
</evidence>
<feature type="domain" description="Rhodanese" evidence="8">
    <location>
        <begin position="483"/>
        <end position="580"/>
    </location>
</feature>
<dbReference type="Pfam" id="PF07992">
    <property type="entry name" value="Pyr_redox_2"/>
    <property type="match status" value="1"/>
</dbReference>
<keyword evidence="6" id="KW-0676">Redox-active center</keyword>
<dbReference type="Gene3D" id="3.50.50.60">
    <property type="entry name" value="FAD/NAD(P)-binding domain"/>
    <property type="match status" value="2"/>
</dbReference>
<dbReference type="InterPro" id="IPR036873">
    <property type="entry name" value="Rhodanese-like_dom_sf"/>
</dbReference>
<feature type="compositionally biased region" description="Basic and acidic residues" evidence="7">
    <location>
        <begin position="236"/>
        <end position="246"/>
    </location>
</feature>
<dbReference type="InterPro" id="IPR050260">
    <property type="entry name" value="FAD-bd_OxRdtase"/>
</dbReference>
<dbReference type="VEuPathDB" id="CryptoDB:Cvel_7997"/>
<dbReference type="InterPro" id="IPR023753">
    <property type="entry name" value="FAD/NAD-binding_dom"/>
</dbReference>
<dbReference type="SUPFAM" id="SSF52821">
    <property type="entry name" value="Rhodanese/Cell cycle control phosphatase"/>
    <property type="match status" value="1"/>
</dbReference>
<dbReference type="PANTHER" id="PTHR43429:SF1">
    <property type="entry name" value="NAD(P)H SULFUR OXIDOREDUCTASE (COA-DEPENDENT)"/>
    <property type="match status" value="1"/>
</dbReference>
<name>A0A0G4HQW4_9ALVE</name>
<reference evidence="9" key="1">
    <citation type="submission" date="2014-11" db="EMBL/GenBank/DDBJ databases">
        <authorList>
            <person name="Otto D Thomas"/>
            <person name="Naeem Raeece"/>
        </authorList>
    </citation>
    <scope>NUCLEOTIDE SEQUENCE</scope>
</reference>
<dbReference type="PRINTS" id="PR00368">
    <property type="entry name" value="FADPNR"/>
</dbReference>
<dbReference type="PANTHER" id="PTHR43429">
    <property type="entry name" value="PYRIDINE NUCLEOTIDE-DISULFIDE OXIDOREDUCTASE DOMAIN-CONTAINING"/>
    <property type="match status" value="1"/>
</dbReference>
<dbReference type="AlphaFoldDB" id="A0A0G4HQW4"/>
<dbReference type="GO" id="GO:0016491">
    <property type="term" value="F:oxidoreductase activity"/>
    <property type="evidence" value="ECO:0007669"/>
    <property type="project" value="UniProtKB-KW"/>
</dbReference>
<keyword evidence="4" id="KW-0274">FAD</keyword>
<comment type="cofactor">
    <cofactor evidence="1">
        <name>FAD</name>
        <dbReference type="ChEBI" id="CHEBI:57692"/>
    </cofactor>
</comment>
<evidence type="ECO:0000256" key="4">
    <source>
        <dbReference type="ARBA" id="ARBA00022827"/>
    </source>
</evidence>
<protein>
    <recommendedName>
        <fullName evidence="8">Rhodanese domain-containing protein</fullName>
    </recommendedName>
</protein>
<gene>
    <name evidence="9" type="ORF">Cvel_7997</name>
</gene>